<feature type="region of interest" description="Disordered" evidence="5">
    <location>
        <begin position="513"/>
        <end position="562"/>
    </location>
</feature>
<dbReference type="GO" id="GO:0003676">
    <property type="term" value="F:nucleic acid binding"/>
    <property type="evidence" value="ECO:0007669"/>
    <property type="project" value="InterPro"/>
</dbReference>
<name>A0A1I8HX35_9PLAT</name>
<dbReference type="Gene3D" id="2.40.70.10">
    <property type="entry name" value="Acid Proteases"/>
    <property type="match status" value="1"/>
</dbReference>
<accession>A0A1I8HX35</accession>
<evidence type="ECO:0000256" key="4">
    <source>
        <dbReference type="ARBA" id="ARBA00022759"/>
    </source>
</evidence>
<sequence>GFFKAYPVEDTRSLNIDPENRISVTHLNKLRKPLGSCMQSQDESEMAQHHILVVPCDRRSGKVPYQALVSVLSWHATRLSGAVSCCSASSTAAGDNADEDDYEDEEAEEVDVNGCGVPAGGIDWHAVAHDGSELSLAELQEAVRDTLAHQEAASASSEAAAASGETTACRLVLVYLDCAPDSLAEAGFLRRLANRGVVVHVFGSCRRARDMGLVGLPHVALHHQDGELPAAQVWALARRRPPASLRPALAIARFRQFCCTDYRLAVSEDFDKLLRAVATSELDQELAAWQVLDYLDERQPQLRVLADGWHKVVDGVDAEGELMTEGAALKDRALRLAKGCINEEAFRSPERLAEVAAAQARLAQILSSGQLVSVPLLATSSDNGGGAVSNDSCAGRFAGVLLVPGLSLGEFGYSARPGLERVMVRRKARFVAGLQAPARTADTIDGADYWRIECRRLDEADDCREAVQGLVRLSGCRGKQSIWGNSWSATAALPSMSIATLRMRLRLPADFGEPRAEESEYADTDDEAEEEAAADGEPAMEAEVGDKPAAESEAKEDLSESETHLGALSASTILFKPGDFSGISCSVCHWAMGRLGLASMSDQWRSSAPVAVQPSTMRPMGSLVPMRSWVDVLPLLDQAGQVDGAKRQFNQTNLVVLREAIEIVDGEYKSLRGHVGVRHLKDEGLVEHRVESLPMHLGLELLLFLWHDIDLHVWVRGAAHVHGGQVRGLNHAYGQLALLEVVVKRVLQLAQLFDFLLLAPSLSSIVSTSSSMSGCTFSLNTSNTPIMIVTMAGLPICAFSDSTFSALSILLIAFSPELLVVPMATDRSVVLDRPPPLLPPWAAALPTLAAALTISLRDDPHSVSKRWQDWSANLQRYLAATGITDEAQKRQILLYTAGKEVSDLYNEISAQTQPTNQSNQGTAQQPTVDQLIQQFSNHFKDRDNVVFIHYQFRQCHQDKGEPVDAWHSRLWGASEACQFEGLRQSLIRDQIVASCRSESLRKRLLNVPNISLADTLQLARTHEAAEKQAAIMSNTAAIPEEVAQLRRQRHPPQKPPRDPQSTSKCVRCGELGHRSCSRAQGKRCSSCGKMNHLAKACLSGRSKINALQPEQDQPADQSVSEVFCTLSAKDDGAKFSININGQQIRTLIDSGASCNVLDKATFCRVCRPGTPLTPSNTRVFALGASEPLELAGQIKLPVSANHRELEATFIIINSSCTPILGRASSTKLGMLRVDPEVVKESAMVASLAKPADCEDRHLPKQLQLQSILVGFSDRFQGIGCVKGVSVTIKLRPDANPACQPPSRQSQLVDVTRAAIKDKDQQSKEKMKHYADQRAKAADHDIRPGDRVLRRLQSRQKADAFYESTPWVVSKVLGDSLVMQRDDNTCHAGQAAARSARPASRAGAAAAWHPRQLGRGGVADCGSAAPAPGQRRRQEL</sequence>
<keyword evidence="2" id="KW-0548">Nucleotidyltransferase</keyword>
<dbReference type="SUPFAM" id="SSF57756">
    <property type="entry name" value="Retrovirus zinc finger-like domains"/>
    <property type="match status" value="1"/>
</dbReference>
<dbReference type="SUPFAM" id="SSF50630">
    <property type="entry name" value="Acid proteases"/>
    <property type="match status" value="1"/>
</dbReference>
<evidence type="ECO:0000313" key="6">
    <source>
        <dbReference type="Proteomes" id="UP000095280"/>
    </source>
</evidence>
<evidence type="ECO:0000256" key="2">
    <source>
        <dbReference type="ARBA" id="ARBA00022695"/>
    </source>
</evidence>
<dbReference type="WBParaSite" id="maker-uti_cns_0008520-snap-gene-0.5-mRNA-1">
    <property type="protein sequence ID" value="maker-uti_cns_0008520-snap-gene-0.5-mRNA-1"/>
    <property type="gene ID" value="maker-uti_cns_0008520-snap-gene-0.5"/>
</dbReference>
<dbReference type="GO" id="GO:0016779">
    <property type="term" value="F:nucleotidyltransferase activity"/>
    <property type="evidence" value="ECO:0007669"/>
    <property type="project" value="UniProtKB-KW"/>
</dbReference>
<keyword evidence="3" id="KW-0540">Nuclease</keyword>
<dbReference type="PANTHER" id="PTHR37984:SF5">
    <property type="entry name" value="PROTEIN NYNRIN-LIKE"/>
    <property type="match status" value="1"/>
</dbReference>
<evidence type="ECO:0000313" key="7">
    <source>
        <dbReference type="WBParaSite" id="maker-uti_cns_0008520-snap-gene-0.5-mRNA-1"/>
    </source>
</evidence>
<feature type="region of interest" description="Disordered" evidence="5">
    <location>
        <begin position="1045"/>
        <end position="1064"/>
    </location>
</feature>
<dbReference type="PANTHER" id="PTHR37984">
    <property type="entry name" value="PROTEIN CBG26694"/>
    <property type="match status" value="1"/>
</dbReference>
<keyword evidence="4" id="KW-0255">Endonuclease</keyword>
<keyword evidence="1" id="KW-0808">Transferase</keyword>
<organism evidence="6 7">
    <name type="scientific">Macrostomum lignano</name>
    <dbReference type="NCBI Taxonomy" id="282301"/>
    <lineage>
        <taxon>Eukaryota</taxon>
        <taxon>Metazoa</taxon>
        <taxon>Spiralia</taxon>
        <taxon>Lophotrochozoa</taxon>
        <taxon>Platyhelminthes</taxon>
        <taxon>Rhabditophora</taxon>
        <taxon>Macrostomorpha</taxon>
        <taxon>Macrostomida</taxon>
        <taxon>Macrostomidae</taxon>
        <taxon>Macrostomum</taxon>
    </lineage>
</organism>
<dbReference type="Gene3D" id="4.10.60.10">
    <property type="entry name" value="Zinc finger, CCHC-type"/>
    <property type="match status" value="1"/>
</dbReference>
<feature type="compositionally biased region" description="Low complexity" evidence="5">
    <location>
        <begin position="1387"/>
        <end position="1410"/>
    </location>
</feature>
<keyword evidence="4" id="KW-0378">Hydrolase</keyword>
<dbReference type="InterPro" id="IPR050951">
    <property type="entry name" value="Retrovirus_Pol_polyprotein"/>
</dbReference>
<evidence type="ECO:0000256" key="5">
    <source>
        <dbReference type="SAM" id="MobiDB-lite"/>
    </source>
</evidence>
<feature type="region of interest" description="Disordered" evidence="5">
    <location>
        <begin position="1387"/>
        <end position="1435"/>
    </location>
</feature>
<protein>
    <submittedName>
        <fullName evidence="7">Rhodanese domain-containing protein</fullName>
    </submittedName>
</protein>
<dbReference type="InterPro" id="IPR036875">
    <property type="entry name" value="Znf_CCHC_sf"/>
</dbReference>
<evidence type="ECO:0000256" key="1">
    <source>
        <dbReference type="ARBA" id="ARBA00022679"/>
    </source>
</evidence>
<proteinExistence type="predicted"/>
<feature type="compositionally biased region" description="Basic and acidic residues" evidence="5">
    <location>
        <begin position="544"/>
        <end position="562"/>
    </location>
</feature>
<evidence type="ECO:0000256" key="3">
    <source>
        <dbReference type="ARBA" id="ARBA00022722"/>
    </source>
</evidence>
<dbReference type="GO" id="GO:0004519">
    <property type="term" value="F:endonuclease activity"/>
    <property type="evidence" value="ECO:0007669"/>
    <property type="project" value="UniProtKB-KW"/>
</dbReference>
<dbReference type="GO" id="GO:0008270">
    <property type="term" value="F:zinc ion binding"/>
    <property type="evidence" value="ECO:0007669"/>
    <property type="project" value="InterPro"/>
</dbReference>
<reference evidence="7" key="1">
    <citation type="submission" date="2016-11" db="UniProtKB">
        <authorList>
            <consortium name="WormBaseParasite"/>
        </authorList>
    </citation>
    <scope>IDENTIFICATION</scope>
</reference>
<keyword evidence="6" id="KW-1185">Reference proteome</keyword>
<dbReference type="InterPro" id="IPR021109">
    <property type="entry name" value="Peptidase_aspartic_dom_sf"/>
</dbReference>
<dbReference type="Proteomes" id="UP000095280">
    <property type="component" value="Unplaced"/>
</dbReference>
<feature type="compositionally biased region" description="Acidic residues" evidence="5">
    <location>
        <begin position="519"/>
        <end position="540"/>
    </location>
</feature>